<name>A0A6L6XWI9_9ACTN</name>
<dbReference type="AlphaFoldDB" id="A0A6L6XWI9"/>
<feature type="signal peptide" evidence="1">
    <location>
        <begin position="1"/>
        <end position="22"/>
    </location>
</feature>
<evidence type="ECO:0000313" key="3">
    <source>
        <dbReference type="Proteomes" id="UP000473525"/>
    </source>
</evidence>
<reference evidence="2 3" key="1">
    <citation type="submission" date="2019-12" db="EMBL/GenBank/DDBJ databases">
        <authorList>
            <person name="Huq M.A."/>
        </authorList>
    </citation>
    <scope>NUCLEOTIDE SEQUENCE [LARGE SCALE GENOMIC DNA]</scope>
    <source>
        <strain evidence="2 3">MAH-18</strain>
    </source>
</reference>
<gene>
    <name evidence="2" type="ORF">GON03_21495</name>
</gene>
<dbReference type="Proteomes" id="UP000473525">
    <property type="component" value="Unassembled WGS sequence"/>
</dbReference>
<dbReference type="RefSeq" id="WP_157346779.1">
    <property type="nucleotide sequence ID" value="NZ_WSEK01000005.1"/>
</dbReference>
<comment type="caution">
    <text evidence="2">The sequence shown here is derived from an EMBL/GenBank/DDBJ whole genome shotgun (WGS) entry which is preliminary data.</text>
</comment>
<proteinExistence type="predicted"/>
<sequence length="158" mass="17157">MKTLILGIAATALGAVGAVASAADPPRADLLHQLEGRADVRQEMIGGAPTGLFQCAIRVLDRDGRTLYAWMRCGDFRTGPHAEELSGSSLAAVVRLDRQGDVARVRFPRQQSLRADIERMFPPDLQQRVLRGDIRTIPGEATLLHRAEDTAPRPPGAR</sequence>
<organism evidence="2 3">
    <name type="scientific">Nocardioides agri</name>
    <dbReference type="NCBI Taxonomy" id="2682843"/>
    <lineage>
        <taxon>Bacteria</taxon>
        <taxon>Bacillati</taxon>
        <taxon>Actinomycetota</taxon>
        <taxon>Actinomycetes</taxon>
        <taxon>Propionibacteriales</taxon>
        <taxon>Nocardioidaceae</taxon>
        <taxon>Nocardioides</taxon>
    </lineage>
</organism>
<evidence type="ECO:0000313" key="2">
    <source>
        <dbReference type="EMBL" id="MVQ51761.1"/>
    </source>
</evidence>
<feature type="chain" id="PRO_5026954689" evidence="1">
    <location>
        <begin position="23"/>
        <end position="158"/>
    </location>
</feature>
<evidence type="ECO:0000256" key="1">
    <source>
        <dbReference type="SAM" id="SignalP"/>
    </source>
</evidence>
<keyword evidence="3" id="KW-1185">Reference proteome</keyword>
<dbReference type="EMBL" id="WSEK01000005">
    <property type="protein sequence ID" value="MVQ51761.1"/>
    <property type="molecule type" value="Genomic_DNA"/>
</dbReference>
<keyword evidence="1" id="KW-0732">Signal</keyword>
<protein>
    <submittedName>
        <fullName evidence="2">Uncharacterized protein</fullName>
    </submittedName>
</protein>
<accession>A0A6L6XWI9</accession>